<reference evidence="2" key="1">
    <citation type="submission" date="2014-05" db="EMBL/GenBank/DDBJ databases">
        <authorList>
            <person name="Chronopoulou M."/>
        </authorList>
    </citation>
    <scope>NUCLEOTIDE SEQUENCE</scope>
    <source>
        <tissue evidence="2">Whole organism</tissue>
    </source>
</reference>
<dbReference type="EMBL" id="HACA01033542">
    <property type="protein sequence ID" value="CDW50903.1"/>
    <property type="molecule type" value="Transcribed_RNA"/>
</dbReference>
<dbReference type="AlphaFoldDB" id="A0A0K2VKC0"/>
<accession>A0A0K2VKC0</accession>
<evidence type="ECO:0000256" key="1">
    <source>
        <dbReference type="SAM" id="SignalP"/>
    </source>
</evidence>
<feature type="signal peptide" evidence="1">
    <location>
        <begin position="1"/>
        <end position="16"/>
    </location>
</feature>
<organism evidence="2">
    <name type="scientific">Lepeophtheirus salmonis</name>
    <name type="common">Salmon louse</name>
    <name type="synonym">Caligus salmonis</name>
    <dbReference type="NCBI Taxonomy" id="72036"/>
    <lineage>
        <taxon>Eukaryota</taxon>
        <taxon>Metazoa</taxon>
        <taxon>Ecdysozoa</taxon>
        <taxon>Arthropoda</taxon>
        <taxon>Crustacea</taxon>
        <taxon>Multicrustacea</taxon>
        <taxon>Hexanauplia</taxon>
        <taxon>Copepoda</taxon>
        <taxon>Siphonostomatoida</taxon>
        <taxon>Caligidae</taxon>
        <taxon>Lepeophtheirus</taxon>
    </lineage>
</organism>
<evidence type="ECO:0000313" key="2">
    <source>
        <dbReference type="EMBL" id="CDW50903.1"/>
    </source>
</evidence>
<proteinExistence type="predicted"/>
<feature type="chain" id="PRO_5005489545" evidence="1">
    <location>
        <begin position="17"/>
        <end position="69"/>
    </location>
</feature>
<keyword evidence="1" id="KW-0732">Signal</keyword>
<sequence length="69" mass="7933">MMTVSLYLSLLHFITSKIEHNSPSFKSGRPGQKWAPHIVCTTYFGTLRQGKIRNSQAQIVYADDLERTY</sequence>
<protein>
    <submittedName>
        <fullName evidence="2">Uncharacterized protein</fullName>
    </submittedName>
</protein>
<name>A0A0K2VKC0_LEPSM</name>